<accession>A0A919DF15</accession>
<keyword evidence="2" id="KW-1185">Reference proteome</keyword>
<dbReference type="EMBL" id="BNAT01000024">
    <property type="protein sequence ID" value="GHE40196.1"/>
    <property type="molecule type" value="Genomic_DNA"/>
</dbReference>
<sequence>MKIERCVRYMIARLPEDDIAPHLWTTLAGRPLRAGRMRGAARTEALSGCPARCQMASRIARSNPST</sequence>
<dbReference type="AlphaFoldDB" id="A0A919DF15"/>
<reference evidence="1" key="1">
    <citation type="journal article" date="2014" name="Int. J. Syst. Evol. Microbiol.">
        <title>Complete genome sequence of Corynebacterium casei LMG S-19264T (=DSM 44701T), isolated from a smear-ripened cheese.</title>
        <authorList>
            <consortium name="US DOE Joint Genome Institute (JGI-PGF)"/>
            <person name="Walter F."/>
            <person name="Albersmeier A."/>
            <person name="Kalinowski J."/>
            <person name="Ruckert C."/>
        </authorList>
    </citation>
    <scope>NUCLEOTIDE SEQUENCE</scope>
    <source>
        <strain evidence="1">CGMCC 4.7403</strain>
    </source>
</reference>
<proteinExistence type="predicted"/>
<evidence type="ECO:0000313" key="1">
    <source>
        <dbReference type="EMBL" id="GHE40196.1"/>
    </source>
</evidence>
<gene>
    <name evidence="1" type="ORF">GCM10017771_59260</name>
</gene>
<protein>
    <submittedName>
        <fullName evidence="1">Uncharacterized protein</fullName>
    </submittedName>
</protein>
<comment type="caution">
    <text evidence="1">The sequence shown here is derived from an EMBL/GenBank/DDBJ whole genome shotgun (WGS) entry which is preliminary data.</text>
</comment>
<name>A0A919DF15_9ACTN</name>
<organism evidence="1 2">
    <name type="scientific">Streptomyces capitiformicae</name>
    <dbReference type="NCBI Taxonomy" id="2014920"/>
    <lineage>
        <taxon>Bacteria</taxon>
        <taxon>Bacillati</taxon>
        <taxon>Actinomycetota</taxon>
        <taxon>Actinomycetes</taxon>
        <taxon>Kitasatosporales</taxon>
        <taxon>Streptomycetaceae</taxon>
        <taxon>Streptomyces</taxon>
    </lineage>
</organism>
<evidence type="ECO:0000313" key="2">
    <source>
        <dbReference type="Proteomes" id="UP000603227"/>
    </source>
</evidence>
<dbReference type="Proteomes" id="UP000603227">
    <property type="component" value="Unassembled WGS sequence"/>
</dbReference>
<reference evidence="1" key="2">
    <citation type="submission" date="2020-09" db="EMBL/GenBank/DDBJ databases">
        <authorList>
            <person name="Sun Q."/>
            <person name="Zhou Y."/>
        </authorList>
    </citation>
    <scope>NUCLEOTIDE SEQUENCE</scope>
    <source>
        <strain evidence="1">CGMCC 4.7403</strain>
    </source>
</reference>